<accession>A0A8X6QLX5</accession>
<keyword evidence="2" id="KW-1185">Reference proteome</keyword>
<organism evidence="1 2">
    <name type="scientific">Nephila pilipes</name>
    <name type="common">Giant wood spider</name>
    <name type="synonym">Nephila maculata</name>
    <dbReference type="NCBI Taxonomy" id="299642"/>
    <lineage>
        <taxon>Eukaryota</taxon>
        <taxon>Metazoa</taxon>
        <taxon>Ecdysozoa</taxon>
        <taxon>Arthropoda</taxon>
        <taxon>Chelicerata</taxon>
        <taxon>Arachnida</taxon>
        <taxon>Araneae</taxon>
        <taxon>Araneomorphae</taxon>
        <taxon>Entelegynae</taxon>
        <taxon>Araneoidea</taxon>
        <taxon>Nephilidae</taxon>
        <taxon>Nephila</taxon>
    </lineage>
</organism>
<comment type="caution">
    <text evidence="1">The sequence shown here is derived from an EMBL/GenBank/DDBJ whole genome shotgun (WGS) entry which is preliminary data.</text>
</comment>
<gene>
    <name evidence="1" type="ORF">NPIL_517711</name>
</gene>
<dbReference type="EMBL" id="BMAW01034079">
    <property type="protein sequence ID" value="GFU33492.1"/>
    <property type="molecule type" value="Genomic_DNA"/>
</dbReference>
<evidence type="ECO:0000313" key="2">
    <source>
        <dbReference type="Proteomes" id="UP000887013"/>
    </source>
</evidence>
<sequence length="98" mass="11104">MPIKSMQIYTPPVACAEDEVLHSADYVGFSWFSRVTRMGVSSCGRVYPRPPPSMLDEAFSFLTRIERHRQKDPPWYSRAEESDDSRILLLGAVPDPTG</sequence>
<name>A0A8X6QLX5_NEPPI</name>
<dbReference type="Proteomes" id="UP000887013">
    <property type="component" value="Unassembled WGS sequence"/>
</dbReference>
<protein>
    <submittedName>
        <fullName evidence="1">Uncharacterized protein</fullName>
    </submittedName>
</protein>
<proteinExistence type="predicted"/>
<evidence type="ECO:0000313" key="1">
    <source>
        <dbReference type="EMBL" id="GFU33492.1"/>
    </source>
</evidence>
<reference evidence="1" key="1">
    <citation type="submission" date="2020-08" db="EMBL/GenBank/DDBJ databases">
        <title>Multicomponent nature underlies the extraordinary mechanical properties of spider dragline silk.</title>
        <authorList>
            <person name="Kono N."/>
            <person name="Nakamura H."/>
            <person name="Mori M."/>
            <person name="Yoshida Y."/>
            <person name="Ohtoshi R."/>
            <person name="Malay A.D."/>
            <person name="Moran D.A.P."/>
            <person name="Tomita M."/>
            <person name="Numata K."/>
            <person name="Arakawa K."/>
        </authorList>
    </citation>
    <scope>NUCLEOTIDE SEQUENCE</scope>
</reference>
<dbReference type="AlphaFoldDB" id="A0A8X6QLX5"/>